<dbReference type="InterPro" id="IPR051448">
    <property type="entry name" value="CdaR-like_regulators"/>
</dbReference>
<sequence length="557" mass="60133">MRLRALLDTDALGLRLLGGEDELDRQVRGVMTTDLRDPSRYLSGGELVLTGLAWRRDAADSEPFVRILVQAGVAGLAAGEAELGDVPDDLVLACARHRLPLFAVHESVAFATITEYVVRQVSGERAGDLAAVVDRHRRMMTSGPAGGGPDVVLDLLGTDLDLRAWVLSPTGRMIAGSKEAGPELPAETCAKLAAEHLAATRTGRRGPYRVQLAGTTYSLFPIRSSGRSPQAARDVRETVLSDWLLAVEADAGDWPEERMDLLQGVTQLIAVERDRREAARTVRRRLAQEVLELVQTGAAPAEIAARLRVAAPVLLPGLGAAPHWQVVVARVEWDGEGIEGGPVAQSLLEEVLVDPLATGPEPSDRIAVAHTGDEAIALVPLPAVSSEHDGSETGLLADALLRSVREPLSAGLDDDGRLTLGVSAAVHSAEGLRGALEEARHARRVAAARPGRVCAAGHQELASHVLLLPFVPDDVRRAFTARLLDPLTDYDRRHRAELIPTLEAFLDCDGSWTRCATRLHLHVNTLRYRVGRIEQLTGRDLSRLEDKLDFFLALRMS</sequence>
<organism evidence="5 6">
    <name type="scientific">Streptomyces camelliae</name>
    <dbReference type="NCBI Taxonomy" id="3004093"/>
    <lineage>
        <taxon>Bacteria</taxon>
        <taxon>Bacillati</taxon>
        <taxon>Actinomycetota</taxon>
        <taxon>Actinomycetes</taxon>
        <taxon>Kitasatosporales</taxon>
        <taxon>Streptomycetaceae</taxon>
        <taxon>Streptomyces</taxon>
    </lineage>
</organism>
<protein>
    <submittedName>
        <fullName evidence="5">PucR family transcriptional regulator ligand-binding domain-containing protein</fullName>
    </submittedName>
</protein>
<reference evidence="5 6" key="1">
    <citation type="submission" date="2022-12" db="EMBL/GenBank/DDBJ databases">
        <authorList>
            <person name="Mo P."/>
        </authorList>
    </citation>
    <scope>NUCLEOTIDE SEQUENCE [LARGE SCALE GENOMIC DNA]</scope>
    <source>
        <strain evidence="5 6">HUAS 2-6</strain>
    </source>
</reference>
<dbReference type="InterPro" id="IPR042070">
    <property type="entry name" value="PucR_C-HTH_sf"/>
</dbReference>
<dbReference type="RefSeq" id="WP_270080910.1">
    <property type="nucleotide sequence ID" value="NZ_CP115300.1"/>
</dbReference>
<dbReference type="PANTHER" id="PTHR33744">
    <property type="entry name" value="CARBOHYDRATE DIACID REGULATOR"/>
    <property type="match status" value="1"/>
</dbReference>
<dbReference type="Pfam" id="PF13556">
    <property type="entry name" value="HTH_30"/>
    <property type="match status" value="1"/>
</dbReference>
<evidence type="ECO:0000259" key="3">
    <source>
        <dbReference type="Pfam" id="PF13556"/>
    </source>
</evidence>
<dbReference type="Pfam" id="PF17853">
    <property type="entry name" value="GGDEF_2"/>
    <property type="match status" value="1"/>
</dbReference>
<dbReference type="Pfam" id="PF07905">
    <property type="entry name" value="PucR"/>
    <property type="match status" value="1"/>
</dbReference>
<dbReference type="PANTHER" id="PTHR33744:SF17">
    <property type="entry name" value="CONSERVED PROTEIN"/>
    <property type="match status" value="1"/>
</dbReference>
<evidence type="ECO:0000313" key="5">
    <source>
        <dbReference type="EMBL" id="WBO63014.1"/>
    </source>
</evidence>
<dbReference type="InterPro" id="IPR025736">
    <property type="entry name" value="PucR_C-HTH_dom"/>
</dbReference>
<evidence type="ECO:0000259" key="4">
    <source>
        <dbReference type="Pfam" id="PF17853"/>
    </source>
</evidence>
<feature type="domain" description="Purine catabolism PurC-like" evidence="2">
    <location>
        <begin position="6"/>
        <end position="121"/>
    </location>
</feature>
<dbReference type="EMBL" id="CP115300">
    <property type="protein sequence ID" value="WBO63014.1"/>
    <property type="molecule type" value="Genomic_DNA"/>
</dbReference>
<evidence type="ECO:0000256" key="1">
    <source>
        <dbReference type="ARBA" id="ARBA00006754"/>
    </source>
</evidence>
<name>A0ABY7NZ15_9ACTN</name>
<accession>A0ABY7NZ15</accession>
<dbReference type="InterPro" id="IPR041522">
    <property type="entry name" value="CdaR_GGDEF"/>
</dbReference>
<evidence type="ECO:0000313" key="6">
    <source>
        <dbReference type="Proteomes" id="UP001212326"/>
    </source>
</evidence>
<feature type="domain" description="PucR C-terminal helix-turn-helix" evidence="3">
    <location>
        <begin position="498"/>
        <end position="555"/>
    </location>
</feature>
<feature type="domain" description="CdaR GGDEF-like" evidence="4">
    <location>
        <begin position="323"/>
        <end position="445"/>
    </location>
</feature>
<keyword evidence="6" id="KW-1185">Reference proteome</keyword>
<dbReference type="Gene3D" id="1.10.10.2840">
    <property type="entry name" value="PucR C-terminal helix-turn-helix domain"/>
    <property type="match status" value="1"/>
</dbReference>
<dbReference type="InterPro" id="IPR012914">
    <property type="entry name" value="PucR_dom"/>
</dbReference>
<gene>
    <name evidence="5" type="ORF">O1G22_09360</name>
</gene>
<evidence type="ECO:0000259" key="2">
    <source>
        <dbReference type="Pfam" id="PF07905"/>
    </source>
</evidence>
<proteinExistence type="inferred from homology"/>
<dbReference type="Proteomes" id="UP001212326">
    <property type="component" value="Chromosome"/>
</dbReference>
<comment type="similarity">
    <text evidence="1">Belongs to the CdaR family.</text>
</comment>